<evidence type="ECO:0000256" key="3">
    <source>
        <dbReference type="ARBA" id="ARBA00022723"/>
    </source>
</evidence>
<name>A0ABT0B575_9SPHN</name>
<protein>
    <submittedName>
        <fullName evidence="8">TauD/TfdA family dioxygenase</fullName>
    </submittedName>
</protein>
<keyword evidence="3" id="KW-0479">Metal-binding</keyword>
<reference evidence="8" key="1">
    <citation type="submission" date="2022-03" db="EMBL/GenBank/DDBJ databases">
        <title>Identification of a novel bacterium isolated from mangrove sediments.</title>
        <authorList>
            <person name="Pan X."/>
        </authorList>
    </citation>
    <scope>NUCLEOTIDE SEQUENCE</scope>
    <source>
        <strain evidence="8">B2580</strain>
    </source>
</reference>
<evidence type="ECO:0000256" key="6">
    <source>
        <dbReference type="ARBA" id="ARBA00023004"/>
    </source>
</evidence>
<dbReference type="PANTHER" id="PTHR43779">
    <property type="entry name" value="DIOXYGENASE RV0097-RELATED"/>
    <property type="match status" value="1"/>
</dbReference>
<evidence type="ECO:0000259" key="7">
    <source>
        <dbReference type="Pfam" id="PF02668"/>
    </source>
</evidence>
<keyword evidence="9" id="KW-1185">Reference proteome</keyword>
<evidence type="ECO:0000313" key="9">
    <source>
        <dbReference type="Proteomes" id="UP001162880"/>
    </source>
</evidence>
<comment type="cofactor">
    <cofactor evidence="1">
        <name>Fe(2+)</name>
        <dbReference type="ChEBI" id="CHEBI:29033"/>
    </cofactor>
</comment>
<dbReference type="Gene3D" id="3.60.130.10">
    <property type="entry name" value="Clavaminate synthase-like"/>
    <property type="match status" value="1"/>
</dbReference>
<keyword evidence="5" id="KW-0560">Oxidoreductase</keyword>
<dbReference type="Proteomes" id="UP001162880">
    <property type="component" value="Unassembled WGS sequence"/>
</dbReference>
<evidence type="ECO:0000256" key="2">
    <source>
        <dbReference type="ARBA" id="ARBA00005896"/>
    </source>
</evidence>
<dbReference type="RefSeq" id="WP_243995633.1">
    <property type="nucleotide sequence ID" value="NZ_JALHLE010000029.1"/>
</dbReference>
<gene>
    <name evidence="8" type="ORF">MTR64_16715</name>
</gene>
<dbReference type="Pfam" id="PF02668">
    <property type="entry name" value="TauD"/>
    <property type="match status" value="1"/>
</dbReference>
<evidence type="ECO:0000256" key="4">
    <source>
        <dbReference type="ARBA" id="ARBA00022964"/>
    </source>
</evidence>
<dbReference type="InterPro" id="IPR051178">
    <property type="entry name" value="TfdA_dioxygenase"/>
</dbReference>
<keyword evidence="6" id="KW-0408">Iron</keyword>
<evidence type="ECO:0000256" key="1">
    <source>
        <dbReference type="ARBA" id="ARBA00001954"/>
    </source>
</evidence>
<dbReference type="PANTHER" id="PTHR43779:SF2">
    <property type="entry name" value="ALPHA-KETOGLUTARATE-DEPENDENT XANTHINE DIOXYGENASE XAN1"/>
    <property type="match status" value="1"/>
</dbReference>
<evidence type="ECO:0000256" key="5">
    <source>
        <dbReference type="ARBA" id="ARBA00023002"/>
    </source>
</evidence>
<dbReference type="InterPro" id="IPR003819">
    <property type="entry name" value="TauD/TfdA-like"/>
</dbReference>
<proteinExistence type="inferred from homology"/>
<sequence length="327" mass="37048">MKSVNIRDIGEQYSWGSFIDGVTWDNINDPGLRAELQQLFEDRGLLIFENMEPSPKMQVELSKVFGPLKDHPTKSVPRANKDLEPGVIELHSLPTELDETLHGIAVVNGKPVVSYLPWHFDHTYNDELNRAGVLRAVIQAPEGGRTGFADGIELYNAFDPELLAKIEDLNAIYTLDTRLTQMRFGRTFEINGDPAYMAGVVAEARRFPRAIHPMVWTRTSGEKVLHVTGFSAEGIENHENPEGDALMEEVCQEVNRKANGYFHNWRPTDMVIWDNWRLLHAVEGCHPKYERCMHRTTIKGDYGLGRFENGKKIGEVDRDIAPLDLPA</sequence>
<accession>A0ABT0B575</accession>
<feature type="domain" description="TauD/TfdA-like" evidence="7">
    <location>
        <begin position="19"/>
        <end position="297"/>
    </location>
</feature>
<comment type="caution">
    <text evidence="8">The sequence shown here is derived from an EMBL/GenBank/DDBJ whole genome shotgun (WGS) entry which is preliminary data.</text>
</comment>
<dbReference type="EMBL" id="JALHLE010000029">
    <property type="protein sequence ID" value="MCJ2180216.1"/>
    <property type="molecule type" value="Genomic_DNA"/>
</dbReference>
<dbReference type="InterPro" id="IPR042098">
    <property type="entry name" value="TauD-like_sf"/>
</dbReference>
<evidence type="ECO:0000313" key="8">
    <source>
        <dbReference type="EMBL" id="MCJ2180216.1"/>
    </source>
</evidence>
<dbReference type="GO" id="GO:0051213">
    <property type="term" value="F:dioxygenase activity"/>
    <property type="evidence" value="ECO:0007669"/>
    <property type="project" value="UniProtKB-KW"/>
</dbReference>
<dbReference type="SUPFAM" id="SSF51197">
    <property type="entry name" value="Clavaminate synthase-like"/>
    <property type="match status" value="1"/>
</dbReference>
<organism evidence="8 9">
    <name type="scientific">Novosphingobium album</name>
    <name type="common">ex Hu et al. 2023</name>
    <dbReference type="NCBI Taxonomy" id="2930093"/>
    <lineage>
        <taxon>Bacteria</taxon>
        <taxon>Pseudomonadati</taxon>
        <taxon>Pseudomonadota</taxon>
        <taxon>Alphaproteobacteria</taxon>
        <taxon>Sphingomonadales</taxon>
        <taxon>Sphingomonadaceae</taxon>
        <taxon>Novosphingobium</taxon>
    </lineage>
</organism>
<comment type="similarity">
    <text evidence="2">Belongs to the TfdA dioxygenase family.</text>
</comment>
<keyword evidence="4 8" id="KW-0223">Dioxygenase</keyword>